<keyword evidence="2 5" id="KW-0812">Transmembrane</keyword>
<feature type="signal peptide" evidence="6">
    <location>
        <begin position="1"/>
        <end position="22"/>
    </location>
</feature>
<dbReference type="InterPro" id="IPR000073">
    <property type="entry name" value="AB_hydrolase_1"/>
</dbReference>
<keyword evidence="3 5" id="KW-1133">Transmembrane helix</keyword>
<evidence type="ECO:0000256" key="4">
    <source>
        <dbReference type="ARBA" id="ARBA00023136"/>
    </source>
</evidence>
<sequence>MQAIQLLSRGLMALMLSGLSTANFHPGPAFNASVLRWEWEPKLEPLSNGDVGQYLNLSSGVDIWYTTMGPKKSRHTPVLILHGGIGNSNQMYQQANMLAQTRRVILQDTRGQGRSPYANFDGFHYDDFTRDAIALLDHLDIPRVAVLGWSDGAITGLDLAMNYSSRIERVFAHGANIQANQSIPGTNDPIINSKSGSFDADFATNGTTFSTDSSRLRKREDSDPYSCEALSPLPSRCAAMYDGISLGASYLPQLHRIWVRKDCQGISLGYLLLNLISATEQFTLEFFILVNNTEQADFLIETPPTTGDWLNLAQFTIVWALHLLLLPYKTANENSFILCLWFPSNNHIGYKLWLLTVYICFAANSIIPLFIDAIDNDFFVPREDRYRKWGEAFFSGWHLLFVNPIVTILAIAAYPCQAREIRTLPVGNLKSLSLLGLLTQGVVFIVVAISWTMRVKFLDFSFDDIISHGAFFSWYQMVGWAAVDNAIFALMQILLFLLARNWEATKTADRESEPLLRAVLE</sequence>
<dbReference type="SUPFAM" id="SSF53474">
    <property type="entry name" value="alpha/beta-Hydrolases"/>
    <property type="match status" value="1"/>
</dbReference>
<evidence type="ECO:0000256" key="2">
    <source>
        <dbReference type="ARBA" id="ARBA00022692"/>
    </source>
</evidence>
<keyword evidence="6" id="KW-0732">Signal</keyword>
<feature type="transmembrane region" description="Helical" evidence="5">
    <location>
        <begin position="473"/>
        <end position="498"/>
    </location>
</feature>
<dbReference type="EMBL" id="MNBE01000379">
    <property type="protein sequence ID" value="OKP10220.1"/>
    <property type="molecule type" value="Genomic_DNA"/>
</dbReference>
<dbReference type="InterPro" id="IPR006603">
    <property type="entry name" value="PQ-loop_rpt"/>
</dbReference>
<dbReference type="InterPro" id="IPR050471">
    <property type="entry name" value="AB_hydrolase"/>
</dbReference>
<dbReference type="Pfam" id="PF00561">
    <property type="entry name" value="Abhydrolase_1"/>
    <property type="match status" value="1"/>
</dbReference>
<dbReference type="GO" id="GO:0016020">
    <property type="term" value="C:membrane"/>
    <property type="evidence" value="ECO:0007669"/>
    <property type="project" value="UniProtKB-SubCell"/>
</dbReference>
<evidence type="ECO:0000256" key="6">
    <source>
        <dbReference type="SAM" id="SignalP"/>
    </source>
</evidence>
<dbReference type="Proteomes" id="UP000186955">
    <property type="component" value="Unassembled WGS sequence"/>
</dbReference>
<dbReference type="SMART" id="SM00679">
    <property type="entry name" value="CTNS"/>
    <property type="match status" value="1"/>
</dbReference>
<feature type="chain" id="PRO_5012163090" description="AB hydrolase-1 domain-containing protein" evidence="6">
    <location>
        <begin position="23"/>
        <end position="521"/>
    </location>
</feature>
<keyword evidence="4 5" id="KW-0472">Membrane</keyword>
<evidence type="ECO:0000313" key="9">
    <source>
        <dbReference type="Proteomes" id="UP000186955"/>
    </source>
</evidence>
<organism evidence="8 9">
    <name type="scientific">Penicillium subrubescens</name>
    <dbReference type="NCBI Taxonomy" id="1316194"/>
    <lineage>
        <taxon>Eukaryota</taxon>
        <taxon>Fungi</taxon>
        <taxon>Dikarya</taxon>
        <taxon>Ascomycota</taxon>
        <taxon>Pezizomycotina</taxon>
        <taxon>Eurotiomycetes</taxon>
        <taxon>Eurotiomycetidae</taxon>
        <taxon>Eurotiales</taxon>
        <taxon>Aspergillaceae</taxon>
        <taxon>Penicillium</taxon>
    </lineage>
</organism>
<gene>
    <name evidence="8" type="ORF">PENSUB_4394</name>
</gene>
<dbReference type="PANTHER" id="PTHR43433">
    <property type="entry name" value="HYDROLASE, ALPHA/BETA FOLD FAMILY PROTEIN"/>
    <property type="match status" value="1"/>
</dbReference>
<dbReference type="GO" id="GO:0017000">
    <property type="term" value="P:antibiotic biosynthetic process"/>
    <property type="evidence" value="ECO:0007669"/>
    <property type="project" value="UniProtKB-ARBA"/>
</dbReference>
<proteinExistence type="predicted"/>
<dbReference type="STRING" id="1316194.A0A1Q5UCN8"/>
<comment type="subcellular location">
    <subcellularLocation>
        <location evidence="1">Membrane</location>
        <topology evidence="1">Multi-pass membrane protein</topology>
    </subcellularLocation>
</comment>
<evidence type="ECO:0000256" key="3">
    <source>
        <dbReference type="ARBA" id="ARBA00022989"/>
    </source>
</evidence>
<feature type="transmembrane region" description="Helical" evidence="5">
    <location>
        <begin position="394"/>
        <end position="414"/>
    </location>
</feature>
<dbReference type="AlphaFoldDB" id="A0A1Q5UCN8"/>
<feature type="transmembrane region" description="Helical" evidence="5">
    <location>
        <begin position="434"/>
        <end position="453"/>
    </location>
</feature>
<evidence type="ECO:0000313" key="8">
    <source>
        <dbReference type="EMBL" id="OKP10220.1"/>
    </source>
</evidence>
<dbReference type="InterPro" id="IPR029058">
    <property type="entry name" value="AB_hydrolase_fold"/>
</dbReference>
<comment type="caution">
    <text evidence="8">The sequence shown here is derived from an EMBL/GenBank/DDBJ whole genome shotgun (WGS) entry which is preliminary data.</text>
</comment>
<reference evidence="8 9" key="1">
    <citation type="submission" date="2016-10" db="EMBL/GenBank/DDBJ databases">
        <title>Genome sequence of the ascomycete fungus Penicillium subrubescens.</title>
        <authorList>
            <person name="De Vries R.P."/>
            <person name="Peng M."/>
            <person name="Dilokpimol A."/>
            <person name="Hilden K."/>
            <person name="Makela M.R."/>
            <person name="Grigoriev I."/>
            <person name="Riley R."/>
            <person name="Granchi Z."/>
        </authorList>
    </citation>
    <scope>NUCLEOTIDE SEQUENCE [LARGE SCALE GENOMIC DNA]</scope>
    <source>
        <strain evidence="8 9">CBS 132785</strain>
    </source>
</reference>
<dbReference type="PANTHER" id="PTHR43433:SF5">
    <property type="entry name" value="AB HYDROLASE-1 DOMAIN-CONTAINING PROTEIN"/>
    <property type="match status" value="1"/>
</dbReference>
<evidence type="ECO:0000256" key="1">
    <source>
        <dbReference type="ARBA" id="ARBA00004141"/>
    </source>
</evidence>
<dbReference type="GO" id="GO:0072330">
    <property type="term" value="P:monocarboxylic acid biosynthetic process"/>
    <property type="evidence" value="ECO:0007669"/>
    <property type="project" value="UniProtKB-ARBA"/>
</dbReference>
<feature type="domain" description="AB hydrolase-1" evidence="7">
    <location>
        <begin position="77"/>
        <end position="214"/>
    </location>
</feature>
<accession>A0A1Q5UCN8</accession>
<dbReference type="Pfam" id="PF04193">
    <property type="entry name" value="PQ-loop"/>
    <property type="match status" value="1"/>
</dbReference>
<evidence type="ECO:0000256" key="5">
    <source>
        <dbReference type="SAM" id="Phobius"/>
    </source>
</evidence>
<protein>
    <recommendedName>
        <fullName evidence="7">AB hydrolase-1 domain-containing protein</fullName>
    </recommendedName>
</protein>
<feature type="transmembrane region" description="Helical" evidence="5">
    <location>
        <begin position="352"/>
        <end position="374"/>
    </location>
</feature>
<evidence type="ECO:0000259" key="7">
    <source>
        <dbReference type="Pfam" id="PF00561"/>
    </source>
</evidence>
<dbReference type="Gene3D" id="3.40.50.1820">
    <property type="entry name" value="alpha/beta hydrolase"/>
    <property type="match status" value="1"/>
</dbReference>
<name>A0A1Q5UCN8_9EURO</name>
<keyword evidence="9" id="KW-1185">Reference proteome</keyword>